<evidence type="ECO:0000313" key="2">
    <source>
        <dbReference type="WBParaSite" id="ACRNAN_scaffold11213.g20314.t1"/>
    </source>
</evidence>
<evidence type="ECO:0000313" key="1">
    <source>
        <dbReference type="Proteomes" id="UP000887540"/>
    </source>
</evidence>
<keyword evidence="1" id="KW-1185">Reference proteome</keyword>
<name>A0A914CJ98_9BILA</name>
<accession>A0A914CJ98</accession>
<reference evidence="2" key="1">
    <citation type="submission" date="2022-11" db="UniProtKB">
        <authorList>
            <consortium name="WormBaseParasite"/>
        </authorList>
    </citation>
    <scope>IDENTIFICATION</scope>
</reference>
<proteinExistence type="predicted"/>
<organism evidence="1 2">
    <name type="scientific">Acrobeloides nanus</name>
    <dbReference type="NCBI Taxonomy" id="290746"/>
    <lineage>
        <taxon>Eukaryota</taxon>
        <taxon>Metazoa</taxon>
        <taxon>Ecdysozoa</taxon>
        <taxon>Nematoda</taxon>
        <taxon>Chromadorea</taxon>
        <taxon>Rhabditida</taxon>
        <taxon>Tylenchina</taxon>
        <taxon>Cephalobomorpha</taxon>
        <taxon>Cephaloboidea</taxon>
        <taxon>Cephalobidae</taxon>
        <taxon>Acrobeloides</taxon>
    </lineage>
</organism>
<sequence>MNNSLEEIREMNLQDLYTKLQLTDNEFDDSLIAWDYLMNHKLVITAIIKCLLMREIVDGSVTSAVVGRITQKAYERTICWYLL</sequence>
<dbReference type="Proteomes" id="UP000887540">
    <property type="component" value="Unplaced"/>
</dbReference>
<protein>
    <submittedName>
        <fullName evidence="2">Uncharacterized protein</fullName>
    </submittedName>
</protein>
<dbReference type="AlphaFoldDB" id="A0A914CJ98"/>
<dbReference type="WBParaSite" id="ACRNAN_scaffold11213.g20314.t1">
    <property type="protein sequence ID" value="ACRNAN_scaffold11213.g20314.t1"/>
    <property type="gene ID" value="ACRNAN_scaffold11213.g20314"/>
</dbReference>